<keyword evidence="3" id="KW-0418">Kinase</keyword>
<dbReference type="RefSeq" id="WP_042729322.1">
    <property type="nucleotide sequence ID" value="NZ_JXNZ01000053.1"/>
</dbReference>
<dbReference type="GO" id="GO:0005829">
    <property type="term" value="C:cytosol"/>
    <property type="evidence" value="ECO:0007669"/>
    <property type="project" value="TreeGrafter"/>
</dbReference>
<dbReference type="Gene3D" id="1.10.1070.20">
    <property type="match status" value="1"/>
</dbReference>
<name>A0A0D0PH25_PSEFL</name>
<feature type="domain" description="HipA-like C-terminal" evidence="4">
    <location>
        <begin position="162"/>
        <end position="371"/>
    </location>
</feature>
<dbReference type="Proteomes" id="UP000032101">
    <property type="component" value="Unassembled WGS sequence"/>
</dbReference>
<dbReference type="Pfam" id="PF07804">
    <property type="entry name" value="HipA_C"/>
    <property type="match status" value="1"/>
</dbReference>
<protein>
    <submittedName>
        <fullName evidence="6">Toxin/anti-toxin system, HipA-like toxin module</fullName>
    </submittedName>
</protein>
<accession>A0A0D0PH25</accession>
<keyword evidence="2" id="KW-0808">Transferase</keyword>
<evidence type="ECO:0000313" key="6">
    <source>
        <dbReference type="EMBL" id="KIQ59917.1"/>
    </source>
</evidence>
<comment type="similarity">
    <text evidence="1">Belongs to the HipA Ser/Thr kinase family.</text>
</comment>
<dbReference type="GO" id="GO:0004674">
    <property type="term" value="F:protein serine/threonine kinase activity"/>
    <property type="evidence" value="ECO:0007669"/>
    <property type="project" value="TreeGrafter"/>
</dbReference>
<dbReference type="InterPro" id="IPR017508">
    <property type="entry name" value="HipA_N1"/>
</dbReference>
<evidence type="ECO:0000256" key="2">
    <source>
        <dbReference type="ARBA" id="ARBA00022679"/>
    </source>
</evidence>
<proteinExistence type="inferred from homology"/>
<evidence type="ECO:0000256" key="1">
    <source>
        <dbReference type="ARBA" id="ARBA00010164"/>
    </source>
</evidence>
<organism evidence="6 7">
    <name type="scientific">Pseudomonas fluorescens</name>
    <dbReference type="NCBI Taxonomy" id="294"/>
    <lineage>
        <taxon>Bacteria</taxon>
        <taxon>Pseudomonadati</taxon>
        <taxon>Pseudomonadota</taxon>
        <taxon>Gammaproteobacteria</taxon>
        <taxon>Pseudomonadales</taxon>
        <taxon>Pseudomonadaceae</taxon>
        <taxon>Pseudomonas</taxon>
    </lineage>
</organism>
<dbReference type="PATRIC" id="fig|294.124.peg.1693"/>
<dbReference type="InterPro" id="IPR012893">
    <property type="entry name" value="HipA-like_C"/>
</dbReference>
<feature type="domain" description="HipA N-terminal subdomain 1" evidence="5">
    <location>
        <begin position="18"/>
        <end position="108"/>
    </location>
</feature>
<evidence type="ECO:0000256" key="3">
    <source>
        <dbReference type="ARBA" id="ARBA00022777"/>
    </source>
</evidence>
<gene>
    <name evidence="6" type="ORF">RL74_08215</name>
</gene>
<evidence type="ECO:0000259" key="4">
    <source>
        <dbReference type="Pfam" id="PF07804"/>
    </source>
</evidence>
<dbReference type="InterPro" id="IPR052028">
    <property type="entry name" value="HipA_Ser/Thr_kinase"/>
</dbReference>
<dbReference type="PANTHER" id="PTHR37419">
    <property type="entry name" value="SERINE/THREONINE-PROTEIN KINASE TOXIN HIPA"/>
    <property type="match status" value="1"/>
</dbReference>
<dbReference type="EMBL" id="JXNZ01000053">
    <property type="protein sequence ID" value="KIQ59917.1"/>
    <property type="molecule type" value="Genomic_DNA"/>
</dbReference>
<evidence type="ECO:0000313" key="7">
    <source>
        <dbReference type="Proteomes" id="UP000032101"/>
    </source>
</evidence>
<evidence type="ECO:0000259" key="5">
    <source>
        <dbReference type="Pfam" id="PF13657"/>
    </source>
</evidence>
<comment type="caution">
    <text evidence="6">The sequence shown here is derived from an EMBL/GenBank/DDBJ whole genome shotgun (WGS) entry which is preliminary data.</text>
</comment>
<sequence length="404" mass="44987">MARAYIYVEDPQTGEIRTLGRLSIDNGRGEFSYDPEYVAQHRWVPDPIRYPLRIQPFTGIATNRGVPGFINDSMPDGWGERVLRDLHRADLEAVDYLLKSPNNDRAGNLMAGISRHPPVGIGQEALPSLKGLSAFIEATEAIFDNQLDDEAIKTLQLRKQRSSLGGARPKRTLHDEGVFILAKPRDRYDTCDVPAMEHACMTFASLKGLNVAKTALYLGAPSTLLVKRFDRFPIAESGRRIPMLSGLTLLDADWRSNDRSAWVYAGLANEMQRRGVPDDDLRELFKRMCFNALVGNDDDHPKNHAILWLEGRWRLAPMYDVVPGLEGSSPPYLSMAVGRSGRVISRENLLSHCLHFALTPEQATDVLDEVISWEAELGAHYASHLTGAELELGVSAIGAKRMKS</sequence>
<dbReference type="Pfam" id="PF13657">
    <property type="entry name" value="Couple_hipA"/>
    <property type="match status" value="1"/>
</dbReference>
<dbReference type="AlphaFoldDB" id="A0A0D0PH25"/>
<dbReference type="OrthoDB" id="9805913at2"/>
<reference evidence="6 7" key="1">
    <citation type="submission" date="2015-01" db="EMBL/GenBank/DDBJ databases">
        <title>Draft Genome Sequence of the Biocontrol and Plant Growth-Promoting Rhizobacteria (PGPR) Pseudomonas fluorescens UM270.</title>
        <authorList>
            <person name="Hernandez-Salmeron J.E."/>
            <person name="Santoyo G."/>
            <person name="Moreno-Hagelsieb G."/>
            <person name="Hernandez-Leon R."/>
        </authorList>
    </citation>
    <scope>NUCLEOTIDE SEQUENCE [LARGE SCALE GENOMIC DNA]</scope>
    <source>
        <strain evidence="6 7">UM270</strain>
    </source>
</reference>
<dbReference type="PANTHER" id="PTHR37419:SF8">
    <property type="entry name" value="TOXIN YJJJ"/>
    <property type="match status" value="1"/>
</dbReference>